<dbReference type="EMBL" id="WHLY01000004">
    <property type="protein sequence ID" value="MPR37253.1"/>
    <property type="molecule type" value="Genomic_DNA"/>
</dbReference>
<dbReference type="AlphaFoldDB" id="A0A7C9FZP4"/>
<proteinExistence type="predicted"/>
<protein>
    <submittedName>
        <fullName evidence="2">VOC family protein</fullName>
    </submittedName>
</protein>
<reference evidence="2 3" key="1">
    <citation type="submission" date="2019-10" db="EMBL/GenBank/DDBJ databases">
        <title>Draft Genome Sequence of Cytophagaceae sp. SJW1-29.</title>
        <authorList>
            <person name="Choi A."/>
        </authorList>
    </citation>
    <scope>NUCLEOTIDE SEQUENCE [LARGE SCALE GENOMIC DNA]</scope>
    <source>
        <strain evidence="2 3">SJW1-29</strain>
    </source>
</reference>
<evidence type="ECO:0000259" key="1">
    <source>
        <dbReference type="Pfam" id="PF00903"/>
    </source>
</evidence>
<dbReference type="Gene3D" id="3.10.180.10">
    <property type="entry name" value="2,3-Dihydroxybiphenyl 1,2-Dioxygenase, domain 1"/>
    <property type="match status" value="1"/>
</dbReference>
<sequence length="121" mass="14294">MNLNQITIPSLNMEKYILFYQELGLKFIVKSLPHYARFKCQAGNSTFSLYQVDQLPMGNGIIIYFKCDNLDHYVNELLGKGFEFEELPNYKNWLWHEAHTKDLDENHLILYYAGENRLNSP</sequence>
<dbReference type="Pfam" id="PF00903">
    <property type="entry name" value="Glyoxalase"/>
    <property type="match status" value="1"/>
</dbReference>
<dbReference type="InterPro" id="IPR029068">
    <property type="entry name" value="Glyas_Bleomycin-R_OHBP_Dase"/>
</dbReference>
<keyword evidence="3" id="KW-1185">Reference proteome</keyword>
<name>A0A7C9FZP4_9BACT</name>
<dbReference type="InterPro" id="IPR004360">
    <property type="entry name" value="Glyas_Fos-R_dOase_dom"/>
</dbReference>
<evidence type="ECO:0000313" key="3">
    <source>
        <dbReference type="Proteomes" id="UP000479293"/>
    </source>
</evidence>
<gene>
    <name evidence="2" type="ORF">GBK04_28960</name>
</gene>
<organism evidence="2 3">
    <name type="scientific">Salmonirosea aquatica</name>
    <dbReference type="NCBI Taxonomy" id="2654236"/>
    <lineage>
        <taxon>Bacteria</taxon>
        <taxon>Pseudomonadati</taxon>
        <taxon>Bacteroidota</taxon>
        <taxon>Cytophagia</taxon>
        <taxon>Cytophagales</taxon>
        <taxon>Spirosomataceae</taxon>
        <taxon>Salmonirosea</taxon>
    </lineage>
</organism>
<dbReference type="SUPFAM" id="SSF54593">
    <property type="entry name" value="Glyoxalase/Bleomycin resistance protein/Dihydroxybiphenyl dioxygenase"/>
    <property type="match status" value="1"/>
</dbReference>
<dbReference type="RefSeq" id="WP_152766600.1">
    <property type="nucleotide sequence ID" value="NZ_WHLY01000004.1"/>
</dbReference>
<accession>A0A7C9FZP4</accession>
<dbReference type="Proteomes" id="UP000479293">
    <property type="component" value="Unassembled WGS sequence"/>
</dbReference>
<feature type="domain" description="Glyoxalase/fosfomycin resistance/dioxygenase" evidence="1">
    <location>
        <begin position="3"/>
        <end position="89"/>
    </location>
</feature>
<comment type="caution">
    <text evidence="2">The sequence shown here is derived from an EMBL/GenBank/DDBJ whole genome shotgun (WGS) entry which is preliminary data.</text>
</comment>
<evidence type="ECO:0000313" key="2">
    <source>
        <dbReference type="EMBL" id="MPR37253.1"/>
    </source>
</evidence>